<dbReference type="GO" id="GO:0043565">
    <property type="term" value="F:sequence-specific DNA binding"/>
    <property type="evidence" value="ECO:0007669"/>
    <property type="project" value="InterPro"/>
</dbReference>
<organism evidence="6 7">
    <name type="scientific">Paenibacillus silvae</name>
    <dbReference type="NCBI Taxonomy" id="1325358"/>
    <lineage>
        <taxon>Bacteria</taxon>
        <taxon>Bacillati</taxon>
        <taxon>Bacillota</taxon>
        <taxon>Bacilli</taxon>
        <taxon>Bacillales</taxon>
        <taxon>Paenibacillaceae</taxon>
        <taxon>Paenibacillus</taxon>
    </lineage>
</organism>
<dbReference type="InterPro" id="IPR018062">
    <property type="entry name" value="HTH_AraC-typ_CS"/>
</dbReference>
<evidence type="ECO:0000259" key="5">
    <source>
        <dbReference type="PROSITE" id="PS01124"/>
    </source>
</evidence>
<evidence type="ECO:0000256" key="2">
    <source>
        <dbReference type="ARBA" id="ARBA00023125"/>
    </source>
</evidence>
<dbReference type="InterPro" id="IPR018060">
    <property type="entry name" value="HTH_AraC"/>
</dbReference>
<sequence>MLAFRLTGRPDSRMPLYLYGVGTQEEKGLHRPDGFPVYQLFMARGDGGRFNIAGRGALVIGSGQLFALEPGIAHEYIPHPKTTGELACIGIGGESAASVLQAAGLVRTEPGTVTGFDVVWSRMTELWKALDQGKMSMWSISALVYQFILELAQAMPQEALPTFPAAAPEIRHLSKEADSAGQESSVSGMQPHTDAGQQGLNRAIALMQAHYQDDLLFKHVADAAGYSVQHLNRLFHQHYGVTGHQYMQRWRLHKGMEWLNKHPQASVKEAAENVGMEVNYFIRMYKREFGETPGKGVKQRNQLKLEQSLTLNTLNPSTPPNPNPLVEG</sequence>
<dbReference type="SUPFAM" id="SSF46689">
    <property type="entry name" value="Homeodomain-like"/>
    <property type="match status" value="1"/>
</dbReference>
<keyword evidence="2" id="KW-0238">DNA-binding</keyword>
<reference evidence="6 7" key="1">
    <citation type="submission" date="2018-06" db="EMBL/GenBank/DDBJ databases">
        <title>Isolation of heavy metals resistant Paenibacillus silvae NC2 from Gold-Copper mine in ZiJin, China.</title>
        <authorList>
            <person name="Xu J."/>
            <person name="Mazhar H.S."/>
            <person name="Rensing C."/>
        </authorList>
    </citation>
    <scope>NUCLEOTIDE SEQUENCE [LARGE SCALE GENOMIC DNA]</scope>
    <source>
        <strain evidence="6 7">NC2</strain>
    </source>
</reference>
<dbReference type="Gene3D" id="1.10.10.60">
    <property type="entry name" value="Homeodomain-like"/>
    <property type="match status" value="2"/>
</dbReference>
<proteinExistence type="predicted"/>
<dbReference type="Proteomes" id="UP000249204">
    <property type="component" value="Unassembled WGS sequence"/>
</dbReference>
<dbReference type="PANTHER" id="PTHR43280">
    <property type="entry name" value="ARAC-FAMILY TRANSCRIPTIONAL REGULATOR"/>
    <property type="match status" value="1"/>
</dbReference>
<evidence type="ECO:0000256" key="1">
    <source>
        <dbReference type="ARBA" id="ARBA00023015"/>
    </source>
</evidence>
<dbReference type="PROSITE" id="PS00041">
    <property type="entry name" value="HTH_ARAC_FAMILY_1"/>
    <property type="match status" value="1"/>
</dbReference>
<protein>
    <recommendedName>
        <fullName evidence="5">HTH araC/xylS-type domain-containing protein</fullName>
    </recommendedName>
</protein>
<dbReference type="AlphaFoldDB" id="A0A2W6Q5M8"/>
<dbReference type="GO" id="GO:0003700">
    <property type="term" value="F:DNA-binding transcription factor activity"/>
    <property type="evidence" value="ECO:0007669"/>
    <property type="project" value="InterPro"/>
</dbReference>
<evidence type="ECO:0000313" key="6">
    <source>
        <dbReference type="EMBL" id="PZT52563.1"/>
    </source>
</evidence>
<evidence type="ECO:0000256" key="3">
    <source>
        <dbReference type="ARBA" id="ARBA00023163"/>
    </source>
</evidence>
<dbReference type="InterPro" id="IPR009057">
    <property type="entry name" value="Homeodomain-like_sf"/>
</dbReference>
<evidence type="ECO:0000256" key="4">
    <source>
        <dbReference type="SAM" id="MobiDB-lite"/>
    </source>
</evidence>
<dbReference type="Pfam" id="PF12833">
    <property type="entry name" value="HTH_18"/>
    <property type="match status" value="1"/>
</dbReference>
<dbReference type="InterPro" id="IPR037923">
    <property type="entry name" value="HTH-like"/>
</dbReference>
<feature type="compositionally biased region" description="Polar residues" evidence="4">
    <location>
        <begin position="181"/>
        <end position="194"/>
    </location>
</feature>
<gene>
    <name evidence="6" type="ORF">DN757_26740</name>
</gene>
<dbReference type="PANTHER" id="PTHR43280:SF2">
    <property type="entry name" value="HTH-TYPE TRANSCRIPTIONAL REGULATOR EXSA"/>
    <property type="match status" value="1"/>
</dbReference>
<dbReference type="EMBL" id="QKWW01000095">
    <property type="protein sequence ID" value="PZT52563.1"/>
    <property type="molecule type" value="Genomic_DNA"/>
</dbReference>
<dbReference type="PROSITE" id="PS01124">
    <property type="entry name" value="HTH_ARAC_FAMILY_2"/>
    <property type="match status" value="1"/>
</dbReference>
<comment type="caution">
    <text evidence="6">The sequence shown here is derived from an EMBL/GenBank/DDBJ whole genome shotgun (WGS) entry which is preliminary data.</text>
</comment>
<accession>A0A2W6Q5M8</accession>
<dbReference type="SMART" id="SM00342">
    <property type="entry name" value="HTH_ARAC"/>
    <property type="match status" value="1"/>
</dbReference>
<evidence type="ECO:0000313" key="7">
    <source>
        <dbReference type="Proteomes" id="UP000249204"/>
    </source>
</evidence>
<dbReference type="RefSeq" id="WP_111273217.1">
    <property type="nucleotide sequence ID" value="NZ_QKWW01000095.1"/>
</dbReference>
<dbReference type="SUPFAM" id="SSF51215">
    <property type="entry name" value="Regulatory protein AraC"/>
    <property type="match status" value="1"/>
</dbReference>
<keyword evidence="3" id="KW-0804">Transcription</keyword>
<feature type="region of interest" description="Disordered" evidence="4">
    <location>
        <begin position="175"/>
        <end position="194"/>
    </location>
</feature>
<keyword evidence="1" id="KW-0805">Transcription regulation</keyword>
<feature type="domain" description="HTH araC/xylS-type" evidence="5">
    <location>
        <begin position="201"/>
        <end position="299"/>
    </location>
</feature>
<name>A0A2W6Q5M8_9BACL</name>